<protein>
    <submittedName>
        <fullName evidence="1">TIGR04255 family protein</fullName>
    </submittedName>
</protein>
<organism evidence="1 2">
    <name type="scientific">Pendulispora rubella</name>
    <dbReference type="NCBI Taxonomy" id="2741070"/>
    <lineage>
        <taxon>Bacteria</taxon>
        <taxon>Pseudomonadati</taxon>
        <taxon>Myxococcota</taxon>
        <taxon>Myxococcia</taxon>
        <taxon>Myxococcales</taxon>
        <taxon>Sorangiineae</taxon>
        <taxon>Pendulisporaceae</taxon>
        <taxon>Pendulispora</taxon>
    </lineage>
</organism>
<evidence type="ECO:0000313" key="1">
    <source>
        <dbReference type="EMBL" id="WXB06450.1"/>
    </source>
</evidence>
<reference evidence="1" key="1">
    <citation type="submission" date="2021-12" db="EMBL/GenBank/DDBJ databases">
        <title>Discovery of the Pendulisporaceae a myxobacterial family with distinct sporulation behavior and unique specialized metabolism.</title>
        <authorList>
            <person name="Garcia R."/>
            <person name="Popoff A."/>
            <person name="Bader C.D."/>
            <person name="Loehr J."/>
            <person name="Walesch S."/>
            <person name="Walt C."/>
            <person name="Boldt J."/>
            <person name="Bunk B."/>
            <person name="Haeckl F.J.F.P.J."/>
            <person name="Gunesch A.P."/>
            <person name="Birkelbach J."/>
            <person name="Nuebel U."/>
            <person name="Pietschmann T."/>
            <person name="Bach T."/>
            <person name="Mueller R."/>
        </authorList>
    </citation>
    <scope>NUCLEOTIDE SEQUENCE</scope>
    <source>
        <strain evidence="1">MSr11367</strain>
    </source>
</reference>
<gene>
    <name evidence="1" type="ORF">LVJ94_04230</name>
</gene>
<dbReference type="InterPro" id="IPR026349">
    <property type="entry name" value="CHP04255"/>
</dbReference>
<proteinExistence type="predicted"/>
<dbReference type="Proteomes" id="UP001374803">
    <property type="component" value="Chromosome"/>
</dbReference>
<name>A0ABZ2LB74_9BACT</name>
<keyword evidence="2" id="KW-1185">Reference proteome</keyword>
<accession>A0ABZ2LB74</accession>
<sequence>MIVDFDPFAMTEPDEVPLERAPLTRVIAQVRFPTLTSLGRADFIIPFQERIRERYPILHPEHGAGFLLGPAGVTIQKNDVTIWRFQSTANDWRVSLAPDFVALESTAYKDRDDFFERLEHIVTALEVVVNPVISDRLGLRYINRIRGPEFERLGTMIRREILGIGATTIAGRVYSVCESVFTQGTVSLHTRWGLVPPGATTDPTSVEPIGEPSWILDLDMSRAEQVRFDVRGIVADGRSFAKTIHNFFRWSVTPDFLKAYGGKP</sequence>
<dbReference type="EMBL" id="CP089983">
    <property type="protein sequence ID" value="WXB06450.1"/>
    <property type="molecule type" value="Genomic_DNA"/>
</dbReference>
<dbReference type="RefSeq" id="WP_394836097.1">
    <property type="nucleotide sequence ID" value="NZ_CP089929.1"/>
</dbReference>
<dbReference type="NCBIfam" id="TIGR04255">
    <property type="entry name" value="sporadTIGR04255"/>
    <property type="match status" value="1"/>
</dbReference>
<evidence type="ECO:0000313" key="2">
    <source>
        <dbReference type="Proteomes" id="UP001374803"/>
    </source>
</evidence>